<dbReference type="Gene3D" id="3.90.580.10">
    <property type="entry name" value="Zinc finger, CHC2-type domain"/>
    <property type="match status" value="1"/>
</dbReference>
<protein>
    <submittedName>
        <fullName evidence="14">Phage/plasmid primase, P4 family</fullName>
    </submittedName>
</protein>
<keyword evidence="8" id="KW-0863">Zinc-finger</keyword>
<dbReference type="SUPFAM" id="SSF52540">
    <property type="entry name" value="P-loop containing nucleoside triphosphate hydrolases"/>
    <property type="match status" value="1"/>
</dbReference>
<evidence type="ECO:0000259" key="12">
    <source>
        <dbReference type="PROSITE" id="PS50880"/>
    </source>
</evidence>
<dbReference type="Gene3D" id="3.40.1360.10">
    <property type="match status" value="1"/>
</dbReference>
<dbReference type="InterPro" id="IPR045455">
    <property type="entry name" value="NrS-1_pol-like_helicase"/>
</dbReference>
<organism evidence="14 15">
    <name type="scientific">Candidatus Clostridium eludens</name>
    <dbReference type="NCBI Taxonomy" id="3381663"/>
    <lineage>
        <taxon>Bacteria</taxon>
        <taxon>Bacillati</taxon>
        <taxon>Bacillota</taxon>
        <taxon>Clostridia</taxon>
        <taxon>Eubacteriales</taxon>
        <taxon>Clostridiaceae</taxon>
        <taxon>Clostridium</taxon>
    </lineage>
</organism>
<sequence length="725" mass="84505">MEELKSIIELETGLKFDRNNSICCPFHQEKTPSFKIYGKDGKQKFKCFGCGENGDVIDFLVKYKNFDYIKAVKYLNDKGFNFELKDIEYMDIIGFIKWQLEHIREMKDFKFIEKYEYRNLKNEIKYYKVKFKTGEGKQCRYYSIIDDKVKCRRKGEELPYNLYKLARSKSDIIFVAEGEKDADSLIKLGLIATSLKGFKYDKYICRLFKNKNIIIIPDNDLPGQRYQNEVINGLRPYIKSFKIFPIQEYAKESGQDITDLLNLKYLDKQTFMDVIRETGPTNTYISGSKLITVKLARLILKCEDIIFTQNEGFFHYETGYYKLLNELEMKALVSGYLEDRFNTSRIKNEILGHIMETVIKEVKVDNQYLNFKNCLLKITKDGIEMLEHTPEIITINQFNYDFKKVEYKKSSYYEGLQYALYDDEEIVEFLQQFAGACLMPNAHKMKAALIVVGGKGTAKSSFIEPLQAMMGDLYSSYDLKTIEEDRFALAYLVTKKCILNTEDSGKKLETCGRLKRLIFGESITSDKKNKDPVLLNLNLAVIMALNDIPKINDKSNAIFDRLHFVKFKRKIRGTAKDDPLFVDKIIQNEMPEVINFALDGLLKLLRNDYVLQIPNEVQFIKTSVIADNSYFENWLLNCTEPSPNEFDTLKNLYDSYIGYCIYELGIDEREAKHECGKIDANRLLQERGFQYKNQFKKNNSKFKNIFLGIKLNETGENCLSKVPKA</sequence>
<evidence type="ECO:0000313" key="14">
    <source>
        <dbReference type="EMBL" id="MFL0198131.1"/>
    </source>
</evidence>
<evidence type="ECO:0000256" key="1">
    <source>
        <dbReference type="ARBA" id="ARBA00022478"/>
    </source>
</evidence>
<dbReference type="Pfam" id="PF01807">
    <property type="entry name" value="Zn_ribbon_DnaG"/>
    <property type="match status" value="1"/>
</dbReference>
<keyword evidence="4" id="KW-0548">Nucleotidyltransferase</keyword>
<feature type="domain" description="Toprim" evidence="12">
    <location>
        <begin position="171"/>
        <end position="249"/>
    </location>
</feature>
<dbReference type="InterPro" id="IPR002694">
    <property type="entry name" value="Znf_CHC2"/>
</dbReference>
<dbReference type="InterPro" id="IPR014015">
    <property type="entry name" value="Helicase_SF3_DNA-vir"/>
</dbReference>
<evidence type="ECO:0000259" key="13">
    <source>
        <dbReference type="PROSITE" id="PS51206"/>
    </source>
</evidence>
<feature type="domain" description="SF3 helicase" evidence="13">
    <location>
        <begin position="425"/>
        <end position="580"/>
    </location>
</feature>
<dbReference type="Proteomes" id="UP001623660">
    <property type="component" value="Unassembled WGS sequence"/>
</dbReference>
<dbReference type="Gene3D" id="3.40.50.300">
    <property type="entry name" value="P-loop containing nucleotide triphosphate hydrolases"/>
    <property type="match status" value="1"/>
</dbReference>
<dbReference type="PROSITE" id="PS51206">
    <property type="entry name" value="SF3_HELICASE_1"/>
    <property type="match status" value="1"/>
</dbReference>
<keyword evidence="15" id="KW-1185">Reference proteome</keyword>
<evidence type="ECO:0000256" key="5">
    <source>
        <dbReference type="ARBA" id="ARBA00022705"/>
    </source>
</evidence>
<dbReference type="PANTHER" id="PTHR30313:SF2">
    <property type="entry name" value="DNA PRIMASE"/>
    <property type="match status" value="1"/>
</dbReference>
<evidence type="ECO:0000256" key="6">
    <source>
        <dbReference type="ARBA" id="ARBA00022723"/>
    </source>
</evidence>
<dbReference type="SMART" id="SM00400">
    <property type="entry name" value="ZnF_CHCC"/>
    <property type="match status" value="1"/>
</dbReference>
<keyword evidence="10" id="KW-0067">ATP-binding</keyword>
<evidence type="ECO:0000256" key="7">
    <source>
        <dbReference type="ARBA" id="ARBA00022741"/>
    </source>
</evidence>
<dbReference type="InterPro" id="IPR050219">
    <property type="entry name" value="DnaG_primase"/>
</dbReference>
<evidence type="ECO:0000256" key="4">
    <source>
        <dbReference type="ARBA" id="ARBA00022695"/>
    </source>
</evidence>
<reference evidence="14 15" key="1">
    <citation type="submission" date="2024-11" db="EMBL/GenBank/DDBJ databases">
        <authorList>
            <person name="Heng Y.C."/>
            <person name="Lim A.C.H."/>
            <person name="Lee J.K.Y."/>
            <person name="Kittelmann S."/>
        </authorList>
    </citation>
    <scope>NUCLEOTIDE SEQUENCE [LARGE SCALE GENOMIC DNA]</scope>
    <source>
        <strain evidence="14 15">WILCCON 0269</strain>
    </source>
</reference>
<dbReference type="EMBL" id="JBJHZX010000048">
    <property type="protein sequence ID" value="MFL0198131.1"/>
    <property type="molecule type" value="Genomic_DNA"/>
</dbReference>
<keyword evidence="1" id="KW-0240">DNA-directed RNA polymerase</keyword>
<dbReference type="InterPro" id="IPR027417">
    <property type="entry name" value="P-loop_NTPase"/>
</dbReference>
<evidence type="ECO:0000256" key="11">
    <source>
        <dbReference type="ARBA" id="ARBA00023163"/>
    </source>
</evidence>
<keyword evidence="3" id="KW-0808">Transferase</keyword>
<keyword evidence="6" id="KW-0479">Metal-binding</keyword>
<gene>
    <name evidence="14" type="ORF">ACJDU8_21565</name>
</gene>
<keyword evidence="2" id="KW-0639">Primosome</keyword>
<dbReference type="CDD" id="cd01029">
    <property type="entry name" value="TOPRIM_primases"/>
    <property type="match status" value="1"/>
</dbReference>
<proteinExistence type="predicted"/>
<dbReference type="InterPro" id="IPR006500">
    <property type="entry name" value="Helicase_put_C_phage/plasmid"/>
</dbReference>
<comment type="caution">
    <text evidence="14">The sequence shown here is derived from an EMBL/GenBank/DDBJ whole genome shotgun (WGS) entry which is preliminary data.</text>
</comment>
<dbReference type="SUPFAM" id="SSF57783">
    <property type="entry name" value="Zinc beta-ribbon"/>
    <property type="match status" value="1"/>
</dbReference>
<keyword evidence="5" id="KW-0235">DNA replication</keyword>
<evidence type="ECO:0000313" key="15">
    <source>
        <dbReference type="Proteomes" id="UP001623660"/>
    </source>
</evidence>
<dbReference type="PROSITE" id="PS50880">
    <property type="entry name" value="TOPRIM"/>
    <property type="match status" value="1"/>
</dbReference>
<name>A0ABW8SQR8_9CLOT</name>
<evidence type="ECO:0000256" key="2">
    <source>
        <dbReference type="ARBA" id="ARBA00022515"/>
    </source>
</evidence>
<dbReference type="InterPro" id="IPR006171">
    <property type="entry name" value="TOPRIM_dom"/>
</dbReference>
<dbReference type="PANTHER" id="PTHR30313">
    <property type="entry name" value="DNA PRIMASE"/>
    <property type="match status" value="1"/>
</dbReference>
<dbReference type="NCBIfam" id="TIGR01613">
    <property type="entry name" value="primase_Cterm"/>
    <property type="match status" value="1"/>
</dbReference>
<evidence type="ECO:0000256" key="10">
    <source>
        <dbReference type="ARBA" id="ARBA00022840"/>
    </source>
</evidence>
<dbReference type="InterPro" id="IPR034154">
    <property type="entry name" value="TOPRIM_DnaG/twinkle"/>
</dbReference>
<keyword evidence="9" id="KW-0862">Zinc</keyword>
<keyword evidence="11" id="KW-0804">Transcription</keyword>
<accession>A0ABW8SQR8</accession>
<dbReference type="SMART" id="SM00493">
    <property type="entry name" value="TOPRIM"/>
    <property type="match status" value="1"/>
</dbReference>
<dbReference type="Pfam" id="PF19263">
    <property type="entry name" value="DUF5906"/>
    <property type="match status" value="1"/>
</dbReference>
<evidence type="ECO:0000256" key="3">
    <source>
        <dbReference type="ARBA" id="ARBA00022679"/>
    </source>
</evidence>
<evidence type="ECO:0000256" key="8">
    <source>
        <dbReference type="ARBA" id="ARBA00022771"/>
    </source>
</evidence>
<evidence type="ECO:0000256" key="9">
    <source>
        <dbReference type="ARBA" id="ARBA00022833"/>
    </source>
</evidence>
<dbReference type="InterPro" id="IPR036977">
    <property type="entry name" value="DNA_primase_Znf_CHC2"/>
</dbReference>
<dbReference type="RefSeq" id="WP_406794239.1">
    <property type="nucleotide sequence ID" value="NZ_JBJHZX010000048.1"/>
</dbReference>
<keyword evidence="7" id="KW-0547">Nucleotide-binding</keyword>